<reference evidence="3" key="1">
    <citation type="journal article" date="2017" name="Cell">
        <title>Insights into land plant evolution garnered from the Marchantia polymorpha genome.</title>
        <authorList>
            <person name="Bowman J.L."/>
            <person name="Kohchi T."/>
            <person name="Yamato K.T."/>
            <person name="Jenkins J."/>
            <person name="Shu S."/>
            <person name="Ishizaki K."/>
            <person name="Yamaoka S."/>
            <person name="Nishihama R."/>
            <person name="Nakamura Y."/>
            <person name="Berger F."/>
            <person name="Adam C."/>
            <person name="Aki S.S."/>
            <person name="Althoff F."/>
            <person name="Araki T."/>
            <person name="Arteaga-Vazquez M.A."/>
            <person name="Balasubrmanian S."/>
            <person name="Barry K."/>
            <person name="Bauer D."/>
            <person name="Boehm C.R."/>
            <person name="Briginshaw L."/>
            <person name="Caballero-Perez J."/>
            <person name="Catarino B."/>
            <person name="Chen F."/>
            <person name="Chiyoda S."/>
            <person name="Chovatia M."/>
            <person name="Davies K.M."/>
            <person name="Delmans M."/>
            <person name="Demura T."/>
            <person name="Dierschke T."/>
            <person name="Dolan L."/>
            <person name="Dorantes-Acosta A.E."/>
            <person name="Eklund D.M."/>
            <person name="Florent S.N."/>
            <person name="Flores-Sandoval E."/>
            <person name="Fujiyama A."/>
            <person name="Fukuzawa H."/>
            <person name="Galik B."/>
            <person name="Grimanelli D."/>
            <person name="Grimwood J."/>
            <person name="Grossniklaus U."/>
            <person name="Hamada T."/>
            <person name="Haseloff J."/>
            <person name="Hetherington A.J."/>
            <person name="Higo A."/>
            <person name="Hirakawa Y."/>
            <person name="Hundley H.N."/>
            <person name="Ikeda Y."/>
            <person name="Inoue K."/>
            <person name="Inoue S.I."/>
            <person name="Ishida S."/>
            <person name="Jia Q."/>
            <person name="Kakita M."/>
            <person name="Kanazawa T."/>
            <person name="Kawai Y."/>
            <person name="Kawashima T."/>
            <person name="Kennedy M."/>
            <person name="Kinose K."/>
            <person name="Kinoshita T."/>
            <person name="Kohara Y."/>
            <person name="Koide E."/>
            <person name="Komatsu K."/>
            <person name="Kopischke S."/>
            <person name="Kubo M."/>
            <person name="Kyozuka J."/>
            <person name="Lagercrantz U."/>
            <person name="Lin S.S."/>
            <person name="Lindquist E."/>
            <person name="Lipzen A.M."/>
            <person name="Lu C.W."/>
            <person name="De Luna E."/>
            <person name="Martienssen R.A."/>
            <person name="Minamino N."/>
            <person name="Mizutani M."/>
            <person name="Mizutani M."/>
            <person name="Mochizuki N."/>
            <person name="Monte I."/>
            <person name="Mosher R."/>
            <person name="Nagasaki H."/>
            <person name="Nakagami H."/>
            <person name="Naramoto S."/>
            <person name="Nishitani K."/>
            <person name="Ohtani M."/>
            <person name="Okamoto T."/>
            <person name="Okumura M."/>
            <person name="Phillips J."/>
            <person name="Pollak B."/>
            <person name="Reinders A."/>
            <person name="Rovekamp M."/>
            <person name="Sano R."/>
            <person name="Sawa S."/>
            <person name="Schmid M.W."/>
            <person name="Shirakawa M."/>
            <person name="Solano R."/>
            <person name="Spunde A."/>
            <person name="Suetsugu N."/>
            <person name="Sugano S."/>
            <person name="Sugiyama A."/>
            <person name="Sun R."/>
            <person name="Suzuki Y."/>
            <person name="Takenaka M."/>
            <person name="Takezawa D."/>
            <person name="Tomogane H."/>
            <person name="Tsuzuki M."/>
            <person name="Ueda T."/>
            <person name="Umeda M."/>
            <person name="Ward J.M."/>
            <person name="Watanabe Y."/>
            <person name="Yazaki K."/>
            <person name="Yokoyama R."/>
            <person name="Yoshitake Y."/>
            <person name="Yotsui I."/>
            <person name="Zachgo S."/>
            <person name="Schmutz J."/>
        </authorList>
    </citation>
    <scope>NUCLEOTIDE SEQUENCE [LARGE SCALE GENOMIC DNA]</scope>
    <source>
        <strain evidence="3">Tak-1</strain>
    </source>
</reference>
<feature type="transmembrane region" description="Helical" evidence="1">
    <location>
        <begin position="37"/>
        <end position="53"/>
    </location>
</feature>
<evidence type="ECO:0000313" key="3">
    <source>
        <dbReference type="Proteomes" id="UP000244005"/>
    </source>
</evidence>
<protein>
    <submittedName>
        <fullName evidence="2">Uncharacterized protein</fullName>
    </submittedName>
</protein>
<accession>A0A2R6XQY0</accession>
<dbReference type="AlphaFoldDB" id="A0A2R6XQY0"/>
<dbReference type="EMBL" id="KZ772677">
    <property type="protein sequence ID" value="PTQ48520.1"/>
    <property type="molecule type" value="Genomic_DNA"/>
</dbReference>
<proteinExistence type="predicted"/>
<dbReference type="Proteomes" id="UP000244005">
    <property type="component" value="Unassembled WGS sequence"/>
</dbReference>
<evidence type="ECO:0000256" key="1">
    <source>
        <dbReference type="SAM" id="Phobius"/>
    </source>
</evidence>
<keyword evidence="1" id="KW-0812">Transmembrane</keyword>
<gene>
    <name evidence="2" type="ORF">MARPO_0005s0160</name>
</gene>
<keyword evidence="1" id="KW-1133">Transmembrane helix</keyword>
<keyword evidence="1" id="KW-0472">Membrane</keyword>
<evidence type="ECO:0000313" key="2">
    <source>
        <dbReference type="EMBL" id="PTQ48520.1"/>
    </source>
</evidence>
<name>A0A2R6XQY0_MARPO</name>
<keyword evidence="3" id="KW-1185">Reference proteome</keyword>
<sequence length="174" mass="20156">MSLGRIIPRCGNEFVKRGVWSMEEGTKKKRRKDWRRNFAFFAFLRLLCFALLWRQRAWRTREMEDALLTSEASMEEEGEVKIARKRQRREKLAFSAGEVVVQWRDKENKMEFMMAIGGPGGRPMLERHVVICRPVRQSVGLVGPSSCDYGGARAAERERREEVEAKVKHGAAVL</sequence>
<organism evidence="2 3">
    <name type="scientific">Marchantia polymorpha</name>
    <name type="common">Common liverwort</name>
    <name type="synonym">Marchantia aquatica</name>
    <dbReference type="NCBI Taxonomy" id="3197"/>
    <lineage>
        <taxon>Eukaryota</taxon>
        <taxon>Viridiplantae</taxon>
        <taxon>Streptophyta</taxon>
        <taxon>Embryophyta</taxon>
        <taxon>Marchantiophyta</taxon>
        <taxon>Marchantiopsida</taxon>
        <taxon>Marchantiidae</taxon>
        <taxon>Marchantiales</taxon>
        <taxon>Marchantiaceae</taxon>
        <taxon>Marchantia</taxon>
    </lineage>
</organism>